<dbReference type="SUPFAM" id="SSF110296">
    <property type="entry name" value="Oligoxyloglucan reducing end-specific cellobiohydrolase"/>
    <property type="match status" value="1"/>
</dbReference>
<dbReference type="EMBL" id="LRDH01000129">
    <property type="protein sequence ID" value="PPV13054.1"/>
    <property type="molecule type" value="Genomic_DNA"/>
</dbReference>
<comment type="caution">
    <text evidence="1">The sequence shown here is derived from an EMBL/GenBank/DDBJ whole genome shotgun (WGS) entry which is preliminary data.</text>
</comment>
<sequence length="506" mass="57201">MSIFKKLNKINGFDFKDLKNAKQNNYSWCMAEFNGYIYVGTARNIPWNTVSLLGENAKSPLLIRTTEKNNNGEIWRYKKDESLPWERVYRADDSEDIDGFRFMLIHAAENSSKALYAASFSLKGTITILKTTDGSNWTNVTGILKGGSSRAMLSFNGLLYVADIDDSTAIGGNVPLLYYSEDPEFFDFKFVFDPNDPALIPEQNPMGGIDNMAIFNNRLYVCINKDDGMQVWRSNSSVPKLNDWTLVADKGFGDSLNRNAMAIKVYGDYLYITATKQIPLVFLIPMGADIVRIDKNDDWEVVVGGNAIIPSDPTTGTRNRSLSGYLSGFSNPFNVYVWQLQEYCGCLLAATFDHGTNMETLRDVVLLNKDLIVEKVGLILYELILQLYDKILYLFDMFDYPKGFDLFASIDGIHFKPLNLSGLGNPNNYGGRILMVDKNDLYVGTANPFQGCEVLKTNKASFVNMLYHCQNPDYDNIFSKLFEDIDIMYDNIINELKKVGMLEILK</sequence>
<dbReference type="Proteomes" id="UP000238081">
    <property type="component" value="Unassembled WGS sequence"/>
</dbReference>
<evidence type="ECO:0000313" key="1">
    <source>
        <dbReference type="EMBL" id="PPV13054.1"/>
    </source>
</evidence>
<organism evidence="1 2">
    <name type="scientific">Clostridium butyricum</name>
    <dbReference type="NCBI Taxonomy" id="1492"/>
    <lineage>
        <taxon>Bacteria</taxon>
        <taxon>Bacillati</taxon>
        <taxon>Bacillota</taxon>
        <taxon>Clostridia</taxon>
        <taxon>Eubacteriales</taxon>
        <taxon>Clostridiaceae</taxon>
        <taxon>Clostridium</taxon>
    </lineage>
</organism>
<accession>A0A2S7F845</accession>
<dbReference type="RefSeq" id="WP_043662494.1">
    <property type="nucleotide sequence ID" value="NZ_JSEG01000004.1"/>
</dbReference>
<name>A0A2S7F845_CLOBU</name>
<dbReference type="AlphaFoldDB" id="A0A2S7F845"/>
<reference evidence="1 2" key="1">
    <citation type="submission" date="2016-01" db="EMBL/GenBank/DDBJ databases">
        <title>Characterization of the Clostridium difficile lineages that are prevalent in Hong Kong and China.</title>
        <authorList>
            <person name="Kwok J.S.-L."/>
            <person name="Lam W.-Y."/>
            <person name="Ip M."/>
            <person name="Chan T.-F."/>
            <person name="Hawkey P.M."/>
            <person name="Tsui S.K.-W."/>
        </authorList>
    </citation>
    <scope>NUCLEOTIDE SEQUENCE [LARGE SCALE GENOMIC DNA]</scope>
    <source>
        <strain evidence="1 2">300064</strain>
    </source>
</reference>
<proteinExistence type="predicted"/>
<evidence type="ECO:0000313" key="2">
    <source>
        <dbReference type="Proteomes" id="UP000238081"/>
    </source>
</evidence>
<protein>
    <submittedName>
        <fullName evidence="1">Uncharacterized protein</fullName>
    </submittedName>
</protein>
<gene>
    <name evidence="1" type="ORF">AWN73_04685</name>
</gene>